<feature type="transmembrane region" description="Helical" evidence="16">
    <location>
        <begin position="799"/>
        <end position="825"/>
    </location>
</feature>
<keyword evidence="9" id="KW-0753">Steroid metabolism</keyword>
<dbReference type="GO" id="GO:0016995">
    <property type="term" value="F:cholesterol oxidase activity"/>
    <property type="evidence" value="ECO:0007669"/>
    <property type="project" value="UniProtKB-EC"/>
</dbReference>
<name>A0A1L9T0W9_9EURO</name>
<keyword evidence="3" id="KW-0153">Cholesterol metabolism</keyword>
<dbReference type="STRING" id="1036612.A0A1L9T0W9"/>
<feature type="domain" description="Glucose-methanol-choline oxidoreductase N-terminal" evidence="17">
    <location>
        <begin position="83"/>
        <end position="344"/>
    </location>
</feature>
<keyword evidence="16" id="KW-0812">Transmembrane</keyword>
<keyword evidence="16" id="KW-1133">Transmembrane helix</keyword>
<evidence type="ECO:0000256" key="1">
    <source>
        <dbReference type="ARBA" id="ARBA00001974"/>
    </source>
</evidence>
<dbReference type="RefSeq" id="XP_040696910.1">
    <property type="nucleotide sequence ID" value="XM_040840783.1"/>
</dbReference>
<evidence type="ECO:0000256" key="13">
    <source>
        <dbReference type="ARBA" id="ARBA00049723"/>
    </source>
</evidence>
<dbReference type="PANTHER" id="PTHR47470:SF1">
    <property type="entry name" value="FAD-DEPENDENT OXIDOREDUCTASE 2 FAD BINDING DOMAIN-CONTAINING PROTEIN"/>
    <property type="match status" value="1"/>
</dbReference>
<evidence type="ECO:0000256" key="8">
    <source>
        <dbReference type="ARBA" id="ARBA00023166"/>
    </source>
</evidence>
<sequence length="1216" mass="134034">MESPRLDNYPRLTLPIAELKPAYDVVVVGSGYGAGVAASRMARAGKSVAVLELGAEWRAGSFPHTLPQCLRQLSISGSRRSCRLSRMEDKTRLFQLKLGDGQHAFCAHGLGGGSLINAGVFLKATPEIMGMSAWPEELREDSSLDEYYTRASSMLQPRTYPEPHPRLTKMQHLEECAQFLSQDYSDNYNNSRGKGMKSNNFTFARTPLTTTFQAGRNSTGVAMHANQGSGHESTGLNDGSKNSVPVTYLADAWKWGAEIFCGCEVRYVEVERGVGGGQGNTYTVYFSWRGTGRDCFRDDIESQLLWVTAKEFCFLGAGALGTTEILLRSKEHGLGLSPMLGRNMSGNGDLLVFGYNGRKDINGIAGASTGPTITSMIDNRQTKRSGSPLEGYIIEDGCIPEPFAPVIQALLIAQTFRQEIFAVFHSPWTQFCRTITALKSLLLGPYVSGGAIQRTSTYLVMSHDSNEATLTLKDDKPHLQGLGEGRSKNILRIKDCLERVIKHTGASMGFSYFYGRNQDEVSVHVLGGANMSRDGTGREGVTNHRGQVYTGHGSEIYPGLVCCDASIVPMSLGVNPLATITALAERSVALVAEESGLEIDLETSNGDIDADSTPRVSHFKNDLGDEEFVSTGWQFTEALEGYVSVPGGSSFEVSEREGKGSSSAIRMLLTVGIRRKVQSGPRYQGVCTGTVSCRALSRRTMRVMKGQVDFFVPGDTVDSTTLRYRLPLHTVEGEELMLVGTKTIGPSCAFSASRLWKATTEVNVQIASRGESLGAGVLRIPLSSFQRQIRSFRSTGPTFAALPALLMFLLYFILQISLFFLHPLIPRWFTSAKRYNRFEARQPTSTHEISASDGVTVKLELYSPSKPLNKPPILFLPGVTGLNPEHSIYTLPFQRTNMVDYFTSHGYSCYVLVPRWSFNARTAKDCTVFDSRLDIAAALQHISQESRDQKPYIIAHCQGSVALAMGLLDGSIPSSQILGITANSVFITQIFPFWNSVKASSPLLIRLYEFLDGPYFPISFLLPPTPNNNNKDVKKKKKDVKEKKKDILQHALDIILSFYPVPHARDLCTSSTCHRTSFAFGLLWNHKNLSPATHDNIDRFFTGTYTKLLSHVVRTGSRGGCLEYKQAVPDAQLERLRGLPILFMSGAENQVFSPESTLRDYELLRREFGEGEGEGLYRRFLVEGYGHLDTIVGDRAVEDVFWRVKGHLEGLVVGNK</sequence>
<evidence type="ECO:0000256" key="11">
    <source>
        <dbReference type="ARBA" id="ARBA00038856"/>
    </source>
</evidence>
<dbReference type="InterPro" id="IPR052542">
    <property type="entry name" value="Cholesterol_Oxidase"/>
</dbReference>
<keyword evidence="16" id="KW-0472">Membrane</keyword>
<evidence type="ECO:0000256" key="3">
    <source>
        <dbReference type="ARBA" id="ARBA00022548"/>
    </source>
</evidence>
<gene>
    <name evidence="19" type="ORF">ASPSYDRAFT_137186</name>
</gene>
<accession>A0A1L9T0W9</accession>
<organism evidence="19 20">
    <name type="scientific">Aspergillus sydowii CBS 593.65</name>
    <dbReference type="NCBI Taxonomy" id="1036612"/>
    <lineage>
        <taxon>Eukaryota</taxon>
        <taxon>Fungi</taxon>
        <taxon>Dikarya</taxon>
        <taxon>Ascomycota</taxon>
        <taxon>Pezizomycotina</taxon>
        <taxon>Eurotiomycetes</taxon>
        <taxon>Eurotiomycetidae</taxon>
        <taxon>Eurotiales</taxon>
        <taxon>Aspergillaceae</taxon>
        <taxon>Aspergillus</taxon>
        <taxon>Aspergillus subgen. Nidulantes</taxon>
    </lineage>
</organism>
<dbReference type="InterPro" id="IPR029058">
    <property type="entry name" value="AB_hydrolase_fold"/>
</dbReference>
<evidence type="ECO:0000256" key="9">
    <source>
        <dbReference type="ARBA" id="ARBA00023221"/>
    </source>
</evidence>
<evidence type="ECO:0000256" key="12">
    <source>
        <dbReference type="ARBA" id="ARBA00049645"/>
    </source>
</evidence>
<evidence type="ECO:0000256" key="16">
    <source>
        <dbReference type="SAM" id="Phobius"/>
    </source>
</evidence>
<dbReference type="Pfam" id="PF00732">
    <property type="entry name" value="GMC_oxred_N"/>
    <property type="match status" value="1"/>
</dbReference>
<evidence type="ECO:0000313" key="20">
    <source>
        <dbReference type="Proteomes" id="UP000184356"/>
    </source>
</evidence>
<dbReference type="InterPro" id="IPR036188">
    <property type="entry name" value="FAD/NAD-bd_sf"/>
</dbReference>
<keyword evidence="7" id="KW-0443">Lipid metabolism</keyword>
<feature type="domain" description="Glucose-methanol-choline oxidoreductase C-terminal" evidence="18">
    <location>
        <begin position="519"/>
        <end position="584"/>
    </location>
</feature>
<comment type="pathway">
    <text evidence="12">Steroid metabolism; cholesterol degradation.</text>
</comment>
<dbReference type="SUPFAM" id="SSF51905">
    <property type="entry name" value="FAD/NAD(P)-binding domain"/>
    <property type="match status" value="1"/>
</dbReference>
<evidence type="ECO:0000259" key="17">
    <source>
        <dbReference type="Pfam" id="PF00732"/>
    </source>
</evidence>
<evidence type="ECO:0000256" key="10">
    <source>
        <dbReference type="ARBA" id="ARBA00023235"/>
    </source>
</evidence>
<dbReference type="Gene3D" id="3.50.50.60">
    <property type="entry name" value="FAD/NAD(P)-binding domain"/>
    <property type="match status" value="3"/>
</dbReference>
<dbReference type="GeneID" id="63756856"/>
<reference evidence="20" key="1">
    <citation type="journal article" date="2017" name="Genome Biol.">
        <title>Comparative genomics reveals high biological diversity and specific adaptations in the industrially and medically important fungal genus Aspergillus.</title>
        <authorList>
            <person name="de Vries R.P."/>
            <person name="Riley R."/>
            <person name="Wiebenga A."/>
            <person name="Aguilar-Osorio G."/>
            <person name="Amillis S."/>
            <person name="Uchima C.A."/>
            <person name="Anderluh G."/>
            <person name="Asadollahi M."/>
            <person name="Askin M."/>
            <person name="Barry K."/>
            <person name="Battaglia E."/>
            <person name="Bayram O."/>
            <person name="Benocci T."/>
            <person name="Braus-Stromeyer S.A."/>
            <person name="Caldana C."/>
            <person name="Canovas D."/>
            <person name="Cerqueira G.C."/>
            <person name="Chen F."/>
            <person name="Chen W."/>
            <person name="Choi C."/>
            <person name="Clum A."/>
            <person name="Dos Santos R.A."/>
            <person name="Damasio A.R."/>
            <person name="Diallinas G."/>
            <person name="Emri T."/>
            <person name="Fekete E."/>
            <person name="Flipphi M."/>
            <person name="Freyberg S."/>
            <person name="Gallo A."/>
            <person name="Gournas C."/>
            <person name="Habgood R."/>
            <person name="Hainaut M."/>
            <person name="Harispe M.L."/>
            <person name="Henrissat B."/>
            <person name="Hilden K.S."/>
            <person name="Hope R."/>
            <person name="Hossain A."/>
            <person name="Karabika E."/>
            <person name="Karaffa L."/>
            <person name="Karanyi Z."/>
            <person name="Krasevec N."/>
            <person name="Kuo A."/>
            <person name="Kusch H."/>
            <person name="LaButti K."/>
            <person name="Lagendijk E.L."/>
            <person name="Lapidus A."/>
            <person name="Levasseur A."/>
            <person name="Lindquist E."/>
            <person name="Lipzen A."/>
            <person name="Logrieco A.F."/>
            <person name="MacCabe A."/>
            <person name="Maekelae M.R."/>
            <person name="Malavazi I."/>
            <person name="Melin P."/>
            <person name="Meyer V."/>
            <person name="Mielnichuk N."/>
            <person name="Miskei M."/>
            <person name="Molnar A.P."/>
            <person name="Mule G."/>
            <person name="Ngan C.Y."/>
            <person name="Orejas M."/>
            <person name="Orosz E."/>
            <person name="Ouedraogo J.P."/>
            <person name="Overkamp K.M."/>
            <person name="Park H.-S."/>
            <person name="Perrone G."/>
            <person name="Piumi F."/>
            <person name="Punt P.J."/>
            <person name="Ram A.F."/>
            <person name="Ramon A."/>
            <person name="Rauscher S."/>
            <person name="Record E."/>
            <person name="Riano-Pachon D.M."/>
            <person name="Robert V."/>
            <person name="Roehrig J."/>
            <person name="Ruller R."/>
            <person name="Salamov A."/>
            <person name="Salih N.S."/>
            <person name="Samson R.A."/>
            <person name="Sandor E."/>
            <person name="Sanguinetti M."/>
            <person name="Schuetze T."/>
            <person name="Sepcic K."/>
            <person name="Shelest E."/>
            <person name="Sherlock G."/>
            <person name="Sophianopoulou V."/>
            <person name="Squina F.M."/>
            <person name="Sun H."/>
            <person name="Susca A."/>
            <person name="Todd R.B."/>
            <person name="Tsang A."/>
            <person name="Unkles S.E."/>
            <person name="van de Wiele N."/>
            <person name="van Rossen-Uffink D."/>
            <person name="Oliveira J.V."/>
            <person name="Vesth T.C."/>
            <person name="Visser J."/>
            <person name="Yu J.-H."/>
            <person name="Zhou M."/>
            <person name="Andersen M.R."/>
            <person name="Archer D.B."/>
            <person name="Baker S.E."/>
            <person name="Benoit I."/>
            <person name="Brakhage A.A."/>
            <person name="Braus G.H."/>
            <person name="Fischer R."/>
            <person name="Frisvad J.C."/>
            <person name="Goldman G.H."/>
            <person name="Houbraken J."/>
            <person name="Oakley B."/>
            <person name="Pocsi I."/>
            <person name="Scazzocchio C."/>
            <person name="Seiboth B."/>
            <person name="vanKuyk P.A."/>
            <person name="Wortman J."/>
            <person name="Dyer P.S."/>
            <person name="Grigoriev I.V."/>
        </authorList>
    </citation>
    <scope>NUCLEOTIDE SEQUENCE [LARGE SCALE GENOMIC DNA]</scope>
    <source>
        <strain evidence="20">CBS 593.65</strain>
    </source>
</reference>
<dbReference type="Proteomes" id="UP000184356">
    <property type="component" value="Unassembled WGS sequence"/>
</dbReference>
<keyword evidence="20" id="KW-1185">Reference proteome</keyword>
<dbReference type="OrthoDB" id="9974421at2759"/>
<dbReference type="EC" id="5.3.3.1" evidence="11"/>
<dbReference type="VEuPathDB" id="FungiDB:ASPSYDRAFT_137186"/>
<dbReference type="GO" id="GO:0004769">
    <property type="term" value="F:steroid Delta-isomerase activity"/>
    <property type="evidence" value="ECO:0007669"/>
    <property type="project" value="UniProtKB-EC"/>
</dbReference>
<keyword evidence="6" id="KW-0560">Oxidoreductase</keyword>
<dbReference type="EC" id="1.1.3.6" evidence="13"/>
<keyword evidence="10" id="KW-0413">Isomerase</keyword>
<dbReference type="InterPro" id="IPR000172">
    <property type="entry name" value="GMC_OxRdtase_N"/>
</dbReference>
<dbReference type="InterPro" id="IPR007867">
    <property type="entry name" value="GMC_OxRtase_C"/>
</dbReference>
<keyword evidence="5" id="KW-0274">FAD</keyword>
<evidence type="ECO:0000256" key="6">
    <source>
        <dbReference type="ARBA" id="ARBA00023002"/>
    </source>
</evidence>
<dbReference type="AlphaFoldDB" id="A0A1L9T0W9"/>
<comment type="similarity">
    <text evidence="2">Belongs to the GMC oxidoreductase family.</text>
</comment>
<evidence type="ECO:0000256" key="14">
    <source>
        <dbReference type="ARBA" id="ARBA00049744"/>
    </source>
</evidence>
<dbReference type="Gene3D" id="3.40.50.1820">
    <property type="entry name" value="alpha/beta hydrolase"/>
    <property type="match status" value="1"/>
</dbReference>
<proteinExistence type="inferred from homology"/>
<evidence type="ECO:0000259" key="18">
    <source>
        <dbReference type="Pfam" id="PF05199"/>
    </source>
</evidence>
<dbReference type="EMBL" id="KV878598">
    <property type="protein sequence ID" value="OJJ53104.1"/>
    <property type="molecule type" value="Genomic_DNA"/>
</dbReference>
<dbReference type="Pfam" id="PF05199">
    <property type="entry name" value="GMC_oxred_C"/>
    <property type="match status" value="1"/>
</dbReference>
<comment type="cofactor">
    <cofactor evidence="1">
        <name>FAD</name>
        <dbReference type="ChEBI" id="CHEBI:57692"/>
    </cofactor>
</comment>
<dbReference type="GO" id="GO:0050660">
    <property type="term" value="F:flavin adenine dinucleotide binding"/>
    <property type="evidence" value="ECO:0007669"/>
    <property type="project" value="InterPro"/>
</dbReference>
<dbReference type="SUPFAM" id="SSF53474">
    <property type="entry name" value="alpha/beta-Hydrolases"/>
    <property type="match status" value="1"/>
</dbReference>
<evidence type="ECO:0000313" key="19">
    <source>
        <dbReference type="EMBL" id="OJJ53104.1"/>
    </source>
</evidence>
<dbReference type="GO" id="GO:0008203">
    <property type="term" value="P:cholesterol metabolic process"/>
    <property type="evidence" value="ECO:0007669"/>
    <property type="project" value="UniProtKB-KW"/>
</dbReference>
<evidence type="ECO:0000256" key="5">
    <source>
        <dbReference type="ARBA" id="ARBA00022827"/>
    </source>
</evidence>
<keyword evidence="4" id="KW-0285">Flavoprotein</keyword>
<dbReference type="PANTHER" id="PTHR47470">
    <property type="entry name" value="CHOLESTEROL OXIDASE"/>
    <property type="match status" value="1"/>
</dbReference>
<evidence type="ECO:0000256" key="7">
    <source>
        <dbReference type="ARBA" id="ARBA00023098"/>
    </source>
</evidence>
<evidence type="ECO:0000256" key="15">
    <source>
        <dbReference type="ARBA" id="ARBA00049778"/>
    </source>
</evidence>
<protein>
    <recommendedName>
        <fullName evidence="14">Cholesterol oxidase</fullName>
        <ecNumber evidence="13">1.1.3.6</ecNumber>
        <ecNumber evidence="11">5.3.3.1</ecNumber>
    </recommendedName>
    <alternativeName>
        <fullName evidence="15">Cholesterol isomerase</fullName>
    </alternativeName>
</protein>
<evidence type="ECO:0000256" key="4">
    <source>
        <dbReference type="ARBA" id="ARBA00022630"/>
    </source>
</evidence>
<evidence type="ECO:0000256" key="2">
    <source>
        <dbReference type="ARBA" id="ARBA00010790"/>
    </source>
</evidence>
<keyword evidence="8" id="KW-1207">Sterol metabolism</keyword>